<comment type="caution">
    <text evidence="3">The sequence shown here is derived from an EMBL/GenBank/DDBJ whole genome shotgun (WGS) entry which is preliminary data.</text>
</comment>
<gene>
    <name evidence="3" type="ORF">LNAOJCKE_5243</name>
</gene>
<evidence type="ECO:0000256" key="2">
    <source>
        <dbReference type="RuleBase" id="RU362080"/>
    </source>
</evidence>
<keyword evidence="4" id="KW-1185">Reference proteome</keyword>
<proteinExistence type="inferred from homology"/>
<dbReference type="RefSeq" id="WP_238228883.1">
    <property type="nucleotide sequence ID" value="NZ_BAAADH010000058.1"/>
</dbReference>
<dbReference type="PANTHER" id="PTHR35377:SF8">
    <property type="entry name" value="ANTITOXIN VAPB22"/>
    <property type="match status" value="1"/>
</dbReference>
<comment type="similarity">
    <text evidence="1 2">Belongs to the phD/YefM antitoxin family.</text>
</comment>
<dbReference type="InterPro" id="IPR051416">
    <property type="entry name" value="phD-YefM_TA_antitoxins"/>
</dbReference>
<name>A0ABQ4UMG1_9HYPH</name>
<protein>
    <recommendedName>
        <fullName evidence="2">Antitoxin</fullName>
    </recommendedName>
</protein>
<dbReference type="InterPro" id="IPR006442">
    <property type="entry name" value="Antitoxin_Phd/YefM"/>
</dbReference>
<reference evidence="3" key="2">
    <citation type="submission" date="2021-08" db="EMBL/GenBank/DDBJ databases">
        <authorList>
            <person name="Tani A."/>
            <person name="Ola A."/>
            <person name="Ogura Y."/>
            <person name="Katsura K."/>
            <person name="Hayashi T."/>
        </authorList>
    </citation>
    <scope>NUCLEOTIDE SEQUENCE</scope>
    <source>
        <strain evidence="3">NBRC 15686</strain>
    </source>
</reference>
<dbReference type="Pfam" id="PF02604">
    <property type="entry name" value="PhdYeFM_antitox"/>
    <property type="match status" value="1"/>
</dbReference>
<accession>A0ABQ4UMG1</accession>
<sequence length="82" mass="9198">MDQVSVFDAKNRLSALLDRVEKGHEVVITRRGKPVARLVPTSETNRSQAAVEKLRALRDGIAARGDLLPWSELKGYRDEGRQ</sequence>
<dbReference type="PANTHER" id="PTHR35377">
    <property type="entry name" value="ANTITOXIN VAPB49-RELATED-RELATED"/>
    <property type="match status" value="1"/>
</dbReference>
<organism evidence="3 4">
    <name type="scientific">Methylorubrum aminovorans</name>
    <dbReference type="NCBI Taxonomy" id="269069"/>
    <lineage>
        <taxon>Bacteria</taxon>
        <taxon>Pseudomonadati</taxon>
        <taxon>Pseudomonadota</taxon>
        <taxon>Alphaproteobacteria</taxon>
        <taxon>Hyphomicrobiales</taxon>
        <taxon>Methylobacteriaceae</taxon>
        <taxon>Methylorubrum</taxon>
    </lineage>
</organism>
<dbReference type="InterPro" id="IPR036165">
    <property type="entry name" value="YefM-like_sf"/>
</dbReference>
<dbReference type="Proteomes" id="UP001055039">
    <property type="component" value="Unassembled WGS sequence"/>
</dbReference>
<dbReference type="NCBIfam" id="TIGR01552">
    <property type="entry name" value="phd_fam"/>
    <property type="match status" value="1"/>
</dbReference>
<dbReference type="EMBL" id="BPRC01000040">
    <property type="protein sequence ID" value="GJE68007.1"/>
    <property type="molecule type" value="Genomic_DNA"/>
</dbReference>
<dbReference type="Gene3D" id="3.40.1620.10">
    <property type="entry name" value="YefM-like domain"/>
    <property type="match status" value="1"/>
</dbReference>
<evidence type="ECO:0000313" key="4">
    <source>
        <dbReference type="Proteomes" id="UP001055039"/>
    </source>
</evidence>
<reference evidence="3" key="1">
    <citation type="journal article" date="2021" name="Front. Microbiol.">
        <title>Comprehensive Comparative Genomics and Phenotyping of Methylobacterium Species.</title>
        <authorList>
            <person name="Alessa O."/>
            <person name="Ogura Y."/>
            <person name="Fujitani Y."/>
            <person name="Takami H."/>
            <person name="Hayashi T."/>
            <person name="Sahin N."/>
            <person name="Tani A."/>
        </authorList>
    </citation>
    <scope>NUCLEOTIDE SEQUENCE</scope>
    <source>
        <strain evidence="3">NBRC 15686</strain>
    </source>
</reference>
<evidence type="ECO:0000313" key="3">
    <source>
        <dbReference type="EMBL" id="GJE68007.1"/>
    </source>
</evidence>
<dbReference type="SUPFAM" id="SSF143120">
    <property type="entry name" value="YefM-like"/>
    <property type="match status" value="1"/>
</dbReference>
<comment type="function">
    <text evidence="2">Antitoxin component of a type II toxin-antitoxin (TA) system.</text>
</comment>
<evidence type="ECO:0000256" key="1">
    <source>
        <dbReference type="ARBA" id="ARBA00009981"/>
    </source>
</evidence>